<reference evidence="1 2" key="1">
    <citation type="submission" date="2020-01" db="EMBL/GenBank/DDBJ databases">
        <title>Genetics and antimicrobial susceptibilities of Nocardia species isolated from the soil; a comparison with species isolated from humans.</title>
        <authorList>
            <person name="Carrasco G."/>
            <person name="Monzon S."/>
            <person name="Sansegundo M."/>
            <person name="Garcia E."/>
            <person name="Garrido N."/>
            <person name="Medina M.J."/>
            <person name="Villalon P."/>
            <person name="Ramirez-Arocha A.C."/>
            <person name="Jimenez P."/>
            <person name="Cuesta I."/>
            <person name="Valdezate S."/>
        </authorList>
    </citation>
    <scope>NUCLEOTIDE SEQUENCE [LARGE SCALE GENOMIC DNA]</scope>
    <source>
        <strain evidence="1 2">CNM20110626</strain>
    </source>
</reference>
<gene>
    <name evidence="1" type="ORF">GV791_12160</name>
</gene>
<evidence type="ECO:0000313" key="2">
    <source>
        <dbReference type="Proteomes" id="UP000471166"/>
    </source>
</evidence>
<name>A0A6P1CLH3_9NOCA</name>
<organism evidence="1 2">
    <name type="scientific">Nocardia cyriacigeorgica</name>
    <dbReference type="NCBI Taxonomy" id="135487"/>
    <lineage>
        <taxon>Bacteria</taxon>
        <taxon>Bacillati</taxon>
        <taxon>Actinomycetota</taxon>
        <taxon>Actinomycetes</taxon>
        <taxon>Mycobacteriales</taxon>
        <taxon>Nocardiaceae</taxon>
        <taxon>Nocardia</taxon>
    </lineage>
</organism>
<evidence type="ECO:0000313" key="1">
    <source>
        <dbReference type="EMBL" id="NEW33308.1"/>
    </source>
</evidence>
<accession>A0A6P1CLH3</accession>
<dbReference type="EMBL" id="JAAGVB010000016">
    <property type="protein sequence ID" value="NEW33308.1"/>
    <property type="molecule type" value="Genomic_DNA"/>
</dbReference>
<protein>
    <submittedName>
        <fullName evidence="1">Uncharacterized protein</fullName>
    </submittedName>
</protein>
<proteinExistence type="predicted"/>
<sequence length="48" mass="5173">MLHSMSQIIFSGFTWITSFVGRPARSAAIGSSPIVLVLVTDVAGFWFA</sequence>
<dbReference type="AlphaFoldDB" id="A0A6P1CLH3"/>
<dbReference type="RefSeq" id="WP_163844451.1">
    <property type="nucleotide sequence ID" value="NZ_AP026975.1"/>
</dbReference>
<comment type="caution">
    <text evidence="1">The sequence shown here is derived from an EMBL/GenBank/DDBJ whole genome shotgun (WGS) entry which is preliminary data.</text>
</comment>
<dbReference type="Proteomes" id="UP000471166">
    <property type="component" value="Unassembled WGS sequence"/>
</dbReference>